<dbReference type="GO" id="GO:0005886">
    <property type="term" value="C:plasma membrane"/>
    <property type="evidence" value="ECO:0007669"/>
    <property type="project" value="InterPro"/>
</dbReference>
<evidence type="ECO:0000313" key="8">
    <source>
        <dbReference type="EMBL" id="KQK28914.1"/>
    </source>
</evidence>
<proteinExistence type="predicted"/>
<evidence type="ECO:0000256" key="4">
    <source>
        <dbReference type="ARBA" id="ARBA00023136"/>
    </source>
</evidence>
<dbReference type="RefSeq" id="WP_055729816.1">
    <property type="nucleotide sequence ID" value="NZ_FUYX01000004.1"/>
</dbReference>
<dbReference type="OrthoDB" id="7868067at2"/>
<name>A0A0Q3SU17_9HYPH</name>
<keyword evidence="3 6" id="KW-1133">Transmembrane helix</keyword>
<evidence type="ECO:0000256" key="2">
    <source>
        <dbReference type="ARBA" id="ARBA00022692"/>
    </source>
</evidence>
<organism evidence="8 10">
    <name type="scientific">Bosea thiooxidans</name>
    <dbReference type="NCBI Taxonomy" id="53254"/>
    <lineage>
        <taxon>Bacteria</taxon>
        <taxon>Pseudomonadati</taxon>
        <taxon>Pseudomonadota</taxon>
        <taxon>Alphaproteobacteria</taxon>
        <taxon>Hyphomicrobiales</taxon>
        <taxon>Boseaceae</taxon>
        <taxon>Bosea</taxon>
    </lineage>
</organism>
<reference evidence="8 10" key="1">
    <citation type="submission" date="2015-10" db="EMBL/GenBank/DDBJ databases">
        <title>Draft genome of Bosea thiooxidans.</title>
        <authorList>
            <person name="Wang X."/>
        </authorList>
    </citation>
    <scope>NUCLEOTIDE SEQUENCE [LARGE SCALE GENOMIC DNA]</scope>
    <source>
        <strain evidence="8 10">CGMCC 9174</strain>
    </source>
</reference>
<evidence type="ECO:0000256" key="3">
    <source>
        <dbReference type="ARBA" id="ARBA00022989"/>
    </source>
</evidence>
<keyword evidence="4 6" id="KW-0472">Membrane</keyword>
<accession>A0A0Q3SU17</accession>
<protein>
    <submittedName>
        <fullName evidence="8">GMP synthase</fullName>
    </submittedName>
</protein>
<feature type="region of interest" description="Disordered" evidence="5">
    <location>
        <begin position="75"/>
        <end position="112"/>
    </location>
</feature>
<dbReference type="EMBL" id="LMAR01000056">
    <property type="protein sequence ID" value="KQK28914.1"/>
    <property type="molecule type" value="Genomic_DNA"/>
</dbReference>
<keyword evidence="2 6" id="KW-0812">Transmembrane</keyword>
<evidence type="ECO:0000256" key="6">
    <source>
        <dbReference type="SAM" id="Phobius"/>
    </source>
</evidence>
<feature type="transmembrane region" description="Helical" evidence="6">
    <location>
        <begin position="49"/>
        <end position="70"/>
    </location>
</feature>
<sequence length="112" mass="12106">MKAFLKALVLVPIALLIVLFSVANRAPVRVSLDPFSRDLPTLSYELPLFAVVLAAIAIGVLIGGLASWLAQGKHRKAARRNRREVETLRSETQALRSAVPDSALPALTSGRH</sequence>
<dbReference type="Proteomes" id="UP000051562">
    <property type="component" value="Unassembled WGS sequence"/>
</dbReference>
<evidence type="ECO:0000259" key="7">
    <source>
        <dbReference type="Pfam" id="PF06305"/>
    </source>
</evidence>
<evidence type="ECO:0000256" key="5">
    <source>
        <dbReference type="SAM" id="MobiDB-lite"/>
    </source>
</evidence>
<evidence type="ECO:0000313" key="10">
    <source>
        <dbReference type="Proteomes" id="UP000051562"/>
    </source>
</evidence>
<keyword evidence="1" id="KW-1003">Cell membrane</keyword>
<dbReference type="Pfam" id="PF06305">
    <property type="entry name" value="LapA_dom"/>
    <property type="match status" value="1"/>
</dbReference>
<evidence type="ECO:0000313" key="9">
    <source>
        <dbReference type="EMBL" id="SKB71765.1"/>
    </source>
</evidence>
<dbReference type="AlphaFoldDB" id="A0A0Q3SU17"/>
<dbReference type="Proteomes" id="UP000190130">
    <property type="component" value="Unassembled WGS sequence"/>
</dbReference>
<keyword evidence="10" id="KW-1185">Reference proteome</keyword>
<reference evidence="9 11" key="2">
    <citation type="submission" date="2017-02" db="EMBL/GenBank/DDBJ databases">
        <authorList>
            <person name="Peterson S.W."/>
        </authorList>
    </citation>
    <scope>NUCLEOTIDE SEQUENCE [LARGE SCALE GENOMIC DNA]</scope>
    <source>
        <strain evidence="9 11">DSM 9653</strain>
    </source>
</reference>
<dbReference type="STRING" id="53254.SAMN05660750_02063"/>
<dbReference type="InterPro" id="IPR010445">
    <property type="entry name" value="LapA_dom"/>
</dbReference>
<evidence type="ECO:0000313" key="11">
    <source>
        <dbReference type="Proteomes" id="UP000190130"/>
    </source>
</evidence>
<gene>
    <name evidence="8" type="ORF">ARD30_06205</name>
    <name evidence="9" type="ORF">SAMN05660750_02063</name>
</gene>
<feature type="domain" description="Lipopolysaccharide assembly protein A" evidence="7">
    <location>
        <begin position="44"/>
        <end position="91"/>
    </location>
</feature>
<evidence type="ECO:0000256" key="1">
    <source>
        <dbReference type="ARBA" id="ARBA00022475"/>
    </source>
</evidence>
<dbReference type="EMBL" id="FUYX01000004">
    <property type="protein sequence ID" value="SKB71765.1"/>
    <property type="molecule type" value="Genomic_DNA"/>
</dbReference>